<evidence type="ECO:0000256" key="1">
    <source>
        <dbReference type="ARBA" id="ARBA00004141"/>
    </source>
</evidence>
<feature type="transmembrane region" description="Helical" evidence="8">
    <location>
        <begin position="110"/>
        <end position="130"/>
    </location>
</feature>
<evidence type="ECO:0000313" key="9">
    <source>
        <dbReference type="EMBL" id="KAG7304525.1"/>
    </source>
</evidence>
<feature type="transmembrane region" description="Helical" evidence="8">
    <location>
        <begin position="541"/>
        <end position="559"/>
    </location>
</feature>
<feature type="transmembrane region" description="Helical" evidence="8">
    <location>
        <begin position="278"/>
        <end position="302"/>
    </location>
</feature>
<dbReference type="Pfam" id="PF00209">
    <property type="entry name" value="SNF"/>
    <property type="match status" value="1"/>
</dbReference>
<evidence type="ECO:0000256" key="6">
    <source>
        <dbReference type="ARBA" id="ARBA00022989"/>
    </source>
</evidence>
<dbReference type="PROSITE" id="PS50267">
    <property type="entry name" value="NA_NEUROTRAN_SYMP_3"/>
    <property type="match status" value="1"/>
</dbReference>
<protein>
    <submittedName>
        <fullName evidence="9">Uncharacterized protein</fullName>
    </submittedName>
</protein>
<feature type="transmembrane region" description="Helical" evidence="8">
    <location>
        <begin position="461"/>
        <end position="486"/>
    </location>
</feature>
<feature type="transmembrane region" description="Helical" evidence="8">
    <location>
        <begin position="492"/>
        <end position="513"/>
    </location>
</feature>
<feature type="transmembrane region" description="Helical" evidence="8">
    <location>
        <begin position="565"/>
        <end position="583"/>
    </location>
</feature>
<feature type="transmembrane region" description="Helical" evidence="8">
    <location>
        <begin position="368"/>
        <end position="389"/>
    </location>
</feature>
<dbReference type="SUPFAM" id="SSF161070">
    <property type="entry name" value="SNF-like"/>
    <property type="match status" value="1"/>
</dbReference>
<evidence type="ECO:0000256" key="3">
    <source>
        <dbReference type="ARBA" id="ARBA00022448"/>
    </source>
</evidence>
<evidence type="ECO:0000256" key="2">
    <source>
        <dbReference type="ARBA" id="ARBA00006459"/>
    </source>
</evidence>
<dbReference type="PANTHER" id="PTHR11616:SF240">
    <property type="entry name" value="BLOATED TUBULES, ISOFORM B-RELATED"/>
    <property type="match status" value="1"/>
</dbReference>
<accession>A0ABQ7QH26</accession>
<feature type="transmembrane region" description="Helical" evidence="8">
    <location>
        <begin position="248"/>
        <end position="266"/>
    </location>
</feature>
<proteinExistence type="inferred from homology"/>
<keyword evidence="10" id="KW-1185">Reference proteome</keyword>
<dbReference type="InterPro" id="IPR000175">
    <property type="entry name" value="Na/ntran_symport"/>
</dbReference>
<feature type="transmembrane region" description="Helical" evidence="8">
    <location>
        <begin position="424"/>
        <end position="449"/>
    </location>
</feature>
<gene>
    <name evidence="9" type="ORF">JYU34_011475</name>
</gene>
<evidence type="ECO:0000256" key="7">
    <source>
        <dbReference type="ARBA" id="ARBA00023136"/>
    </source>
</evidence>
<keyword evidence="3" id="KW-0813">Transport</keyword>
<keyword evidence="6 8" id="KW-1133">Transmembrane helix</keyword>
<dbReference type="Proteomes" id="UP000823941">
    <property type="component" value="Chromosome 15"/>
</dbReference>
<name>A0ABQ7QH26_PLUXY</name>
<evidence type="ECO:0000256" key="8">
    <source>
        <dbReference type="SAM" id="Phobius"/>
    </source>
</evidence>
<sequence length="596" mass="66008">MSRFKRPSLETILTTAKETRSQADWSMVWSTEEAGSSRHSRAHSRRKYRRRALAAAAALAAHCRAPAHALNDGYFTFLLFLVLATAVLANPMRHFELYLGQWSLSGPGRAFRYIPMLDGIGIAICINALVRAITSATSAAIAGVYLTGTLADADLPFTYCRNESLHRIEALSSQIDLLTMFKQMQDAQISGTEYLDENDLEGTSLDIKTCNLNTSGLHPLYNTPAFNYFYVEVMRFRDKPYFSEFNPTLAYIIIAVWLLIYAFMLRERFHHGRLIWNNLYRGLVFVPVVSGLVVLTFGFIHFASVSAHLMKFARAGNRQFFKSMVDAFETALYVHASGLGTELVFGKGLNYYANGHIDPLLNAENVCYSAVATLLVVLHATGAAVCALLDAAPAVHVHESTLWIMPLYSKCMLAGGYAHLASSIVFGCLMVSYIVIAFLLIKTALHIIFEYRVKLVYWERTVMALAVLLCLLLSLIFCTNGGLLLLECVDGAAAGLVTPLLCVLQLTALLYAYRSRDFLSDMNVATEENACSTRIDTQWKIIPAVLVLFLVCKIVTVCYSQLPASLWACALLPLLAIIIAIPVKGVVMAYKYKVVG</sequence>
<evidence type="ECO:0000256" key="4">
    <source>
        <dbReference type="ARBA" id="ARBA00022692"/>
    </source>
</evidence>
<organism evidence="9 10">
    <name type="scientific">Plutella xylostella</name>
    <name type="common">Diamondback moth</name>
    <name type="synonym">Plutella maculipennis</name>
    <dbReference type="NCBI Taxonomy" id="51655"/>
    <lineage>
        <taxon>Eukaryota</taxon>
        <taxon>Metazoa</taxon>
        <taxon>Ecdysozoa</taxon>
        <taxon>Arthropoda</taxon>
        <taxon>Hexapoda</taxon>
        <taxon>Insecta</taxon>
        <taxon>Pterygota</taxon>
        <taxon>Neoptera</taxon>
        <taxon>Endopterygota</taxon>
        <taxon>Lepidoptera</taxon>
        <taxon>Glossata</taxon>
        <taxon>Ditrysia</taxon>
        <taxon>Yponomeutoidea</taxon>
        <taxon>Plutellidae</taxon>
        <taxon>Plutella</taxon>
    </lineage>
</organism>
<comment type="similarity">
    <text evidence="2">Belongs to the sodium:neurotransmitter symporter (SNF) (TC 2.A.22) family.</text>
</comment>
<keyword evidence="5" id="KW-0769">Symport</keyword>
<reference evidence="9 10" key="1">
    <citation type="submission" date="2021-06" db="EMBL/GenBank/DDBJ databases">
        <title>A haploid diamondback moth (Plutella xylostella L.) genome assembly resolves 31 chromosomes and identifies a diamide resistance mutation.</title>
        <authorList>
            <person name="Ward C.M."/>
            <person name="Perry K.D."/>
            <person name="Baker G."/>
            <person name="Powis K."/>
            <person name="Heckel D.G."/>
            <person name="Baxter S.W."/>
        </authorList>
    </citation>
    <scope>NUCLEOTIDE SEQUENCE [LARGE SCALE GENOMIC DNA]</scope>
    <source>
        <strain evidence="9 10">LV</strain>
        <tissue evidence="9">Single pupa</tissue>
    </source>
</reference>
<keyword evidence="7 8" id="KW-0472">Membrane</keyword>
<comment type="caution">
    <text evidence="9">The sequence shown here is derived from an EMBL/GenBank/DDBJ whole genome shotgun (WGS) entry which is preliminary data.</text>
</comment>
<dbReference type="PANTHER" id="PTHR11616">
    <property type="entry name" value="SODIUM/CHLORIDE DEPENDENT TRANSPORTER"/>
    <property type="match status" value="1"/>
</dbReference>
<dbReference type="EMBL" id="JAHIBW010000015">
    <property type="protein sequence ID" value="KAG7304525.1"/>
    <property type="molecule type" value="Genomic_DNA"/>
</dbReference>
<feature type="transmembrane region" description="Helical" evidence="8">
    <location>
        <begin position="73"/>
        <end position="89"/>
    </location>
</feature>
<evidence type="ECO:0000256" key="5">
    <source>
        <dbReference type="ARBA" id="ARBA00022847"/>
    </source>
</evidence>
<evidence type="ECO:0000313" key="10">
    <source>
        <dbReference type="Proteomes" id="UP000823941"/>
    </source>
</evidence>
<dbReference type="InterPro" id="IPR037272">
    <property type="entry name" value="SNS_sf"/>
</dbReference>
<keyword evidence="4 8" id="KW-0812">Transmembrane</keyword>
<comment type="subcellular location">
    <subcellularLocation>
        <location evidence="1">Membrane</location>
        <topology evidence="1">Multi-pass membrane protein</topology>
    </subcellularLocation>
</comment>